<organism evidence="7 8">
    <name type="scientific">Azospirillum doebereinerae</name>
    <dbReference type="NCBI Taxonomy" id="92933"/>
    <lineage>
        <taxon>Bacteria</taxon>
        <taxon>Pseudomonadati</taxon>
        <taxon>Pseudomonadota</taxon>
        <taxon>Alphaproteobacteria</taxon>
        <taxon>Rhodospirillales</taxon>
        <taxon>Azospirillaceae</taxon>
        <taxon>Azospirillum</taxon>
    </lineage>
</organism>
<dbReference type="AlphaFoldDB" id="A0A433IZY8"/>
<comment type="similarity">
    <text evidence="1">Belongs to the EcnA/EcnB lipoprotein family.</text>
</comment>
<keyword evidence="2" id="KW-1003">Cell membrane</keyword>
<proteinExistence type="inferred from homology"/>
<keyword evidence="4" id="KW-0472">Membrane</keyword>
<evidence type="ECO:0000256" key="3">
    <source>
        <dbReference type="ARBA" id="ARBA00022729"/>
    </source>
</evidence>
<protein>
    <submittedName>
        <fullName evidence="7">Entericidin A/B family lipoprotein</fullName>
    </submittedName>
</protein>
<keyword evidence="5" id="KW-0564">Palmitate</keyword>
<accession>A0A433IZY8</accession>
<evidence type="ECO:0000256" key="6">
    <source>
        <dbReference type="ARBA" id="ARBA00023288"/>
    </source>
</evidence>
<reference evidence="7 8" key="1">
    <citation type="submission" date="2018-12" db="EMBL/GenBank/DDBJ databases">
        <authorList>
            <person name="Yang Y."/>
        </authorList>
    </citation>
    <scope>NUCLEOTIDE SEQUENCE [LARGE SCALE GENOMIC DNA]</scope>
    <source>
        <strain evidence="7 8">GSF71</strain>
    </source>
</reference>
<evidence type="ECO:0000313" key="7">
    <source>
        <dbReference type="EMBL" id="RUQ61972.1"/>
    </source>
</evidence>
<sequence length="54" mass="5668">MTRATTRAIRFPLRETTLVTFAVAFAALLSGCNTVEGAGQDIKAGGRAVERAAE</sequence>
<evidence type="ECO:0000256" key="5">
    <source>
        <dbReference type="ARBA" id="ARBA00023139"/>
    </source>
</evidence>
<evidence type="ECO:0000256" key="2">
    <source>
        <dbReference type="ARBA" id="ARBA00022475"/>
    </source>
</evidence>
<gene>
    <name evidence="7" type="ORF">EJ913_29250</name>
</gene>
<dbReference type="GO" id="GO:0016020">
    <property type="term" value="C:membrane"/>
    <property type="evidence" value="ECO:0007669"/>
    <property type="project" value="InterPro"/>
</dbReference>
<dbReference type="RefSeq" id="WP_127004633.1">
    <property type="nucleotide sequence ID" value="NZ_JBNPXW010000029.1"/>
</dbReference>
<name>A0A433IZY8_9PROT</name>
<dbReference type="PROSITE" id="PS51257">
    <property type="entry name" value="PROKAR_LIPOPROTEIN"/>
    <property type="match status" value="1"/>
</dbReference>
<keyword evidence="3" id="KW-0732">Signal</keyword>
<evidence type="ECO:0000256" key="1">
    <source>
        <dbReference type="ARBA" id="ARBA00010296"/>
    </source>
</evidence>
<dbReference type="InterPro" id="IPR012556">
    <property type="entry name" value="Entericidin"/>
</dbReference>
<evidence type="ECO:0000256" key="4">
    <source>
        <dbReference type="ARBA" id="ARBA00023136"/>
    </source>
</evidence>
<dbReference type="EMBL" id="RZIJ01000042">
    <property type="protein sequence ID" value="RUQ61972.1"/>
    <property type="molecule type" value="Genomic_DNA"/>
</dbReference>
<dbReference type="Proteomes" id="UP000280346">
    <property type="component" value="Unassembled WGS sequence"/>
</dbReference>
<keyword evidence="6 7" id="KW-0449">Lipoprotein</keyword>
<comment type="caution">
    <text evidence="7">The sequence shown here is derived from an EMBL/GenBank/DDBJ whole genome shotgun (WGS) entry which is preliminary data.</text>
</comment>
<dbReference type="GO" id="GO:0009636">
    <property type="term" value="P:response to toxic substance"/>
    <property type="evidence" value="ECO:0007669"/>
    <property type="project" value="InterPro"/>
</dbReference>
<evidence type="ECO:0000313" key="8">
    <source>
        <dbReference type="Proteomes" id="UP000280346"/>
    </source>
</evidence>
<dbReference type="Pfam" id="PF08085">
    <property type="entry name" value="Entericidin"/>
    <property type="match status" value="1"/>
</dbReference>
<keyword evidence="8" id="KW-1185">Reference proteome</keyword>